<keyword evidence="2" id="KW-1185">Reference proteome</keyword>
<accession>A0AAW2BPU9</accession>
<gene>
    <name evidence="1" type="ORF">SO802_032307</name>
</gene>
<name>A0AAW2BPU9_9ROSI</name>
<evidence type="ECO:0000313" key="2">
    <source>
        <dbReference type="Proteomes" id="UP001459277"/>
    </source>
</evidence>
<dbReference type="AlphaFoldDB" id="A0AAW2BPU9"/>
<comment type="caution">
    <text evidence="1">The sequence shown here is derived from an EMBL/GenBank/DDBJ whole genome shotgun (WGS) entry which is preliminary data.</text>
</comment>
<sequence length="244" mass="26351">MGEPSSLTSPTPLAHLVMPIISSSDKTESLRLISCSGSGGIIFDSLMMDGIKVGFNSDGLKVRLMVGINYCLDRISSDSTAVDGLEFGTSSDGLEVAPLEINSSFSARFNSIGHKVAQMDLYGTSPGGFHSIDFTMVLGKIDTVILQLSKGIFMADILKRLSVAGFMDFGVNRVDKVGSECCELLVKGVDNKGIRLLNMELEASLKNLKNIQKGLKNLKDNKSLTSSRLEIRCEDRSIHLPTIL</sequence>
<evidence type="ECO:0000313" key="1">
    <source>
        <dbReference type="EMBL" id="KAK9987356.1"/>
    </source>
</evidence>
<dbReference type="Proteomes" id="UP001459277">
    <property type="component" value="Unassembled WGS sequence"/>
</dbReference>
<protein>
    <submittedName>
        <fullName evidence="1">Uncharacterized protein</fullName>
    </submittedName>
</protein>
<dbReference type="EMBL" id="JAZDWU010000011">
    <property type="protein sequence ID" value="KAK9987356.1"/>
    <property type="molecule type" value="Genomic_DNA"/>
</dbReference>
<reference evidence="1 2" key="1">
    <citation type="submission" date="2024-01" db="EMBL/GenBank/DDBJ databases">
        <title>A telomere-to-telomere, gap-free genome of sweet tea (Lithocarpus litseifolius).</title>
        <authorList>
            <person name="Zhou J."/>
        </authorList>
    </citation>
    <scope>NUCLEOTIDE SEQUENCE [LARGE SCALE GENOMIC DNA]</scope>
    <source>
        <strain evidence="1">Zhou-2022a</strain>
        <tissue evidence="1">Leaf</tissue>
    </source>
</reference>
<organism evidence="1 2">
    <name type="scientific">Lithocarpus litseifolius</name>
    <dbReference type="NCBI Taxonomy" id="425828"/>
    <lineage>
        <taxon>Eukaryota</taxon>
        <taxon>Viridiplantae</taxon>
        <taxon>Streptophyta</taxon>
        <taxon>Embryophyta</taxon>
        <taxon>Tracheophyta</taxon>
        <taxon>Spermatophyta</taxon>
        <taxon>Magnoliopsida</taxon>
        <taxon>eudicotyledons</taxon>
        <taxon>Gunneridae</taxon>
        <taxon>Pentapetalae</taxon>
        <taxon>rosids</taxon>
        <taxon>fabids</taxon>
        <taxon>Fagales</taxon>
        <taxon>Fagaceae</taxon>
        <taxon>Lithocarpus</taxon>
    </lineage>
</organism>
<proteinExistence type="predicted"/>